<evidence type="ECO:0000313" key="2">
    <source>
        <dbReference type="Proteomes" id="UP000637299"/>
    </source>
</evidence>
<dbReference type="EMBL" id="JACYFS010000012">
    <property type="protein sequence ID" value="MBD8084566.1"/>
    <property type="molecule type" value="Genomic_DNA"/>
</dbReference>
<proteinExistence type="predicted"/>
<organism evidence="1 2">
    <name type="scientific">Chryseobacterium caseinilyticum</name>
    <dbReference type="NCBI Taxonomy" id="2771428"/>
    <lineage>
        <taxon>Bacteria</taxon>
        <taxon>Pseudomonadati</taxon>
        <taxon>Bacteroidota</taxon>
        <taxon>Flavobacteriia</taxon>
        <taxon>Flavobacteriales</taxon>
        <taxon>Weeksellaceae</taxon>
        <taxon>Chryseobacterium group</taxon>
        <taxon>Chryseobacterium</taxon>
    </lineage>
</organism>
<dbReference type="InterPro" id="IPR018534">
    <property type="entry name" value="Tet_reg_excision_RteC"/>
</dbReference>
<name>A0ABR8ZIK3_9FLAO</name>
<reference evidence="1 2" key="1">
    <citation type="submission" date="2020-09" db="EMBL/GenBank/DDBJ databases">
        <title>Genome seq and assembly of Chryseobacterium sp.</title>
        <authorList>
            <person name="Chhetri G."/>
        </authorList>
    </citation>
    <scope>NUCLEOTIDE SEQUENCE [LARGE SCALE GENOMIC DNA]</scope>
    <source>
        <strain evidence="1 2">GCR10</strain>
    </source>
</reference>
<sequence>MVNKTILKKTEQLYEKLKLDLEYIELKEEDFIRISELSLFKIDEAVRGLKSLLTKFEFECAADEIYFFKNLKPLFISKFIYHSRVIDILTYLPSAGREAQLNYYRQEIEKLTLHHDNHIEFYSYYRRGAGYLDQKYFLRRMYDLKMSLPSGLYNYDENFTSSHDHLVAQILAHRETEIFINLKIEKLRQYGDHNAEAPTTLVWSESKVSLVELVYGLFQLSCFNGGNIELSEVIRFTEKTFNIDLGNYHKTIFEIRNRKQGPTKFLQMVNDHLVQHFNKMDDFQ</sequence>
<comment type="caution">
    <text evidence="1">The sequence shown here is derived from an EMBL/GenBank/DDBJ whole genome shotgun (WGS) entry which is preliminary data.</text>
</comment>
<keyword evidence="2" id="KW-1185">Reference proteome</keyword>
<gene>
    <name evidence="1" type="ORF">IC610_19335</name>
</gene>
<evidence type="ECO:0000313" key="1">
    <source>
        <dbReference type="EMBL" id="MBD8084566.1"/>
    </source>
</evidence>
<dbReference type="Pfam" id="PF09357">
    <property type="entry name" value="RteC"/>
    <property type="match status" value="1"/>
</dbReference>
<dbReference type="RefSeq" id="WP_191738434.1">
    <property type="nucleotide sequence ID" value="NZ_JACYFS010000012.1"/>
</dbReference>
<dbReference type="Proteomes" id="UP000637299">
    <property type="component" value="Unassembled WGS sequence"/>
</dbReference>
<protein>
    <submittedName>
        <fullName evidence="1">RteC domain-containing protein</fullName>
    </submittedName>
</protein>
<accession>A0ABR8ZIK3</accession>